<dbReference type="AlphaFoldDB" id="A0A1E3QXM2"/>
<dbReference type="RefSeq" id="XP_018987115.1">
    <property type="nucleotide sequence ID" value="XM_019128012.1"/>
</dbReference>
<sequence length="70" mass="7583">METGRFPSLSCQGAREQQLHGVFDVGIWRTPLLSSPLTPHISTLNAASPAIVLTTPRMPLPSVSNIEKTK</sequence>
<name>A0A1E3QXM2_9ASCO</name>
<keyword evidence="2" id="KW-1185">Reference proteome</keyword>
<evidence type="ECO:0000313" key="2">
    <source>
        <dbReference type="Proteomes" id="UP000094336"/>
    </source>
</evidence>
<dbReference type="Proteomes" id="UP000094336">
    <property type="component" value="Unassembled WGS sequence"/>
</dbReference>
<evidence type="ECO:0000313" key="1">
    <source>
        <dbReference type="EMBL" id="ODQ81787.1"/>
    </source>
</evidence>
<proteinExistence type="predicted"/>
<dbReference type="GeneID" id="30145865"/>
<protein>
    <submittedName>
        <fullName evidence="1">Uncharacterized protein</fullName>
    </submittedName>
</protein>
<dbReference type="EMBL" id="KV454427">
    <property type="protein sequence ID" value="ODQ81787.1"/>
    <property type="molecule type" value="Genomic_DNA"/>
</dbReference>
<organism evidence="1 2">
    <name type="scientific">Babjeviella inositovora NRRL Y-12698</name>
    <dbReference type="NCBI Taxonomy" id="984486"/>
    <lineage>
        <taxon>Eukaryota</taxon>
        <taxon>Fungi</taxon>
        <taxon>Dikarya</taxon>
        <taxon>Ascomycota</taxon>
        <taxon>Saccharomycotina</taxon>
        <taxon>Pichiomycetes</taxon>
        <taxon>Serinales incertae sedis</taxon>
        <taxon>Babjeviella</taxon>
    </lineage>
</organism>
<reference evidence="2" key="1">
    <citation type="submission" date="2016-05" db="EMBL/GenBank/DDBJ databases">
        <title>Comparative genomics of biotechnologically important yeasts.</title>
        <authorList>
            <consortium name="DOE Joint Genome Institute"/>
            <person name="Riley R."/>
            <person name="Haridas S."/>
            <person name="Wolfe K.H."/>
            <person name="Lopes M.R."/>
            <person name="Hittinger C.T."/>
            <person name="Goker M."/>
            <person name="Salamov A."/>
            <person name="Wisecaver J."/>
            <person name="Long T.M."/>
            <person name="Aerts A.L."/>
            <person name="Barry K."/>
            <person name="Choi C."/>
            <person name="Clum A."/>
            <person name="Coughlan A.Y."/>
            <person name="Deshpande S."/>
            <person name="Douglass A.P."/>
            <person name="Hanson S.J."/>
            <person name="Klenk H.-P."/>
            <person name="Labutti K."/>
            <person name="Lapidus A."/>
            <person name="Lindquist E."/>
            <person name="Lipzen A."/>
            <person name="Meier-Kolthoff J.P."/>
            <person name="Ohm R.A."/>
            <person name="Otillar R.P."/>
            <person name="Pangilinan J."/>
            <person name="Peng Y."/>
            <person name="Rokas A."/>
            <person name="Rosa C.A."/>
            <person name="Scheuner C."/>
            <person name="Sibirny A.A."/>
            <person name="Slot J.C."/>
            <person name="Stielow J.B."/>
            <person name="Sun H."/>
            <person name="Kurtzman C.P."/>
            <person name="Blackwell M."/>
            <person name="Grigoriev I.V."/>
            <person name="Jeffries T.W."/>
        </authorList>
    </citation>
    <scope>NUCLEOTIDE SEQUENCE [LARGE SCALE GENOMIC DNA]</scope>
    <source>
        <strain evidence="2">NRRL Y-12698</strain>
    </source>
</reference>
<accession>A0A1E3QXM2</accession>
<gene>
    <name evidence="1" type="ORF">BABINDRAFT_160027</name>
</gene>